<gene>
    <name evidence="2" type="ORF">M23134_04932</name>
</gene>
<sequence length="251" mass="29470">MEADEYLYMIIGEYRAPNIHIRDSRLTDVKQLIREWAHKNLEGIYLFGSCAKKTALKGNSDCDLFISLYSDTTESLHDIHLLLFKQFKYAGYSVRKQNVSIRAKINGLEIDLVPGRIQRGESNNHSLYVSKEKSWVKTNIHQHLDLVERRGRQDEILATKIWRTCHKLKFPSIYIELVVMRVLKGKRKEHIEKNFNAVLEFLSSDFIYEKVVDPSNKNNVISDLITERQKKAIQKKAEQCLYKQNWNAVIW</sequence>
<protein>
    <recommendedName>
        <fullName evidence="1">Polymerase nucleotidyl transferase domain-containing protein</fullName>
    </recommendedName>
</protein>
<reference evidence="2 3" key="1">
    <citation type="submission" date="2007-01" db="EMBL/GenBank/DDBJ databases">
        <authorList>
            <person name="Haygood M."/>
            <person name="Podell S."/>
            <person name="Anderson C."/>
            <person name="Hopkinson B."/>
            <person name="Roe K."/>
            <person name="Barbeau K."/>
            <person name="Gaasterland T."/>
            <person name="Ferriera S."/>
            <person name="Johnson J."/>
            <person name="Kravitz S."/>
            <person name="Beeson K."/>
            <person name="Sutton G."/>
            <person name="Rogers Y.-H."/>
            <person name="Friedman R."/>
            <person name="Frazier M."/>
            <person name="Venter J.C."/>
        </authorList>
    </citation>
    <scope>NUCLEOTIDE SEQUENCE [LARGE SCALE GENOMIC DNA]</scope>
    <source>
        <strain evidence="2 3">ATCC 23134</strain>
    </source>
</reference>
<dbReference type="InterPro" id="IPR002934">
    <property type="entry name" value="Polymerase_NTP_transf_dom"/>
</dbReference>
<feature type="domain" description="Polymerase nucleotidyl transferase" evidence="1">
    <location>
        <begin position="30"/>
        <end position="113"/>
    </location>
</feature>
<proteinExistence type="predicted"/>
<dbReference type="Gene3D" id="3.30.460.10">
    <property type="entry name" value="Beta Polymerase, domain 2"/>
    <property type="match status" value="1"/>
</dbReference>
<comment type="caution">
    <text evidence="2">The sequence shown here is derived from an EMBL/GenBank/DDBJ whole genome shotgun (WGS) entry which is preliminary data.</text>
</comment>
<dbReference type="OrthoDB" id="1550485at2"/>
<dbReference type="AlphaFoldDB" id="A2A046"/>
<evidence type="ECO:0000259" key="1">
    <source>
        <dbReference type="Pfam" id="PF01909"/>
    </source>
</evidence>
<dbReference type="Proteomes" id="UP000004095">
    <property type="component" value="Unassembled WGS sequence"/>
</dbReference>
<accession>A2A046</accession>
<keyword evidence="3" id="KW-1185">Reference proteome</keyword>
<dbReference type="EMBL" id="AAWS01000091">
    <property type="protein sequence ID" value="EAY23984.1"/>
    <property type="molecule type" value="Genomic_DNA"/>
</dbReference>
<dbReference type="RefSeq" id="WP_002705721.1">
    <property type="nucleotide sequence ID" value="NZ_AAWS01000091.1"/>
</dbReference>
<dbReference type="Pfam" id="PF01909">
    <property type="entry name" value="NTP_transf_2"/>
    <property type="match status" value="1"/>
</dbReference>
<dbReference type="InterPro" id="IPR043519">
    <property type="entry name" value="NT_sf"/>
</dbReference>
<dbReference type="SUPFAM" id="SSF81301">
    <property type="entry name" value="Nucleotidyltransferase"/>
    <property type="match status" value="1"/>
</dbReference>
<organism evidence="2 3">
    <name type="scientific">Microscilla marina ATCC 23134</name>
    <dbReference type="NCBI Taxonomy" id="313606"/>
    <lineage>
        <taxon>Bacteria</taxon>
        <taxon>Pseudomonadati</taxon>
        <taxon>Bacteroidota</taxon>
        <taxon>Cytophagia</taxon>
        <taxon>Cytophagales</taxon>
        <taxon>Microscillaceae</taxon>
        <taxon>Microscilla</taxon>
    </lineage>
</organism>
<name>A2A046_MICM2</name>
<dbReference type="eggNOG" id="ENOG502ZCK2">
    <property type="taxonomic scope" value="Bacteria"/>
</dbReference>
<evidence type="ECO:0000313" key="3">
    <source>
        <dbReference type="Proteomes" id="UP000004095"/>
    </source>
</evidence>
<dbReference type="GO" id="GO:0016779">
    <property type="term" value="F:nucleotidyltransferase activity"/>
    <property type="evidence" value="ECO:0007669"/>
    <property type="project" value="InterPro"/>
</dbReference>
<evidence type="ECO:0000313" key="2">
    <source>
        <dbReference type="EMBL" id="EAY23984.1"/>
    </source>
</evidence>